<gene>
    <name evidence="2" type="ORF">PHISCL_01520</name>
</gene>
<name>A0A3A2ZTY5_9EURO</name>
<accession>A0A3A2ZTY5</accession>
<organism evidence="2 3">
    <name type="scientific">Aspergillus sclerotialis</name>
    <dbReference type="NCBI Taxonomy" id="2070753"/>
    <lineage>
        <taxon>Eukaryota</taxon>
        <taxon>Fungi</taxon>
        <taxon>Dikarya</taxon>
        <taxon>Ascomycota</taxon>
        <taxon>Pezizomycotina</taxon>
        <taxon>Eurotiomycetes</taxon>
        <taxon>Eurotiomycetidae</taxon>
        <taxon>Eurotiales</taxon>
        <taxon>Aspergillaceae</taxon>
        <taxon>Aspergillus</taxon>
        <taxon>Aspergillus subgen. Polypaecilum</taxon>
    </lineage>
</organism>
<dbReference type="Proteomes" id="UP000266188">
    <property type="component" value="Unassembled WGS sequence"/>
</dbReference>
<dbReference type="AlphaFoldDB" id="A0A3A2ZTY5"/>
<feature type="region of interest" description="Disordered" evidence="1">
    <location>
        <begin position="52"/>
        <end position="72"/>
    </location>
</feature>
<dbReference type="EMBL" id="MVGC01000028">
    <property type="protein sequence ID" value="RJE26170.1"/>
    <property type="molecule type" value="Genomic_DNA"/>
</dbReference>
<sequence>MSACLLPLEPQYYDVGPGQGNWQMLICNLTTRDRSIDQRNMRPRQAAISEEIQLYSENEIEPADDEANSAPT</sequence>
<protein>
    <submittedName>
        <fullName evidence="2">Uncharacterized protein</fullName>
    </submittedName>
</protein>
<proteinExistence type="predicted"/>
<feature type="compositionally biased region" description="Acidic residues" evidence="1">
    <location>
        <begin position="58"/>
        <end position="72"/>
    </location>
</feature>
<evidence type="ECO:0000313" key="2">
    <source>
        <dbReference type="EMBL" id="RJE26170.1"/>
    </source>
</evidence>
<reference evidence="3" key="1">
    <citation type="submission" date="2017-02" db="EMBL/GenBank/DDBJ databases">
        <authorList>
            <person name="Tafer H."/>
            <person name="Lopandic K."/>
        </authorList>
    </citation>
    <scope>NUCLEOTIDE SEQUENCE [LARGE SCALE GENOMIC DNA]</scope>
    <source>
        <strain evidence="3">CBS 366.77</strain>
    </source>
</reference>
<keyword evidence="3" id="KW-1185">Reference proteome</keyword>
<evidence type="ECO:0000313" key="3">
    <source>
        <dbReference type="Proteomes" id="UP000266188"/>
    </source>
</evidence>
<evidence type="ECO:0000256" key="1">
    <source>
        <dbReference type="SAM" id="MobiDB-lite"/>
    </source>
</evidence>
<comment type="caution">
    <text evidence="2">The sequence shown here is derived from an EMBL/GenBank/DDBJ whole genome shotgun (WGS) entry which is preliminary data.</text>
</comment>